<keyword evidence="4" id="KW-0732">Signal</keyword>
<protein>
    <recommendedName>
        <fullName evidence="2">Type IV secretion system putative lipoprotein virB7</fullName>
    </recommendedName>
</protein>
<accession>A0A2D2DLR0</accession>
<evidence type="ECO:0000256" key="3">
    <source>
        <dbReference type="ARBA" id="ARBA00022475"/>
    </source>
</evidence>
<dbReference type="EMBL" id="CP024608">
    <property type="protein sequence ID" value="ATQ75916.1"/>
    <property type="molecule type" value="Genomic_DNA"/>
</dbReference>
<evidence type="ECO:0000256" key="7">
    <source>
        <dbReference type="ARBA" id="ARBA00023288"/>
    </source>
</evidence>
<keyword evidence="9" id="KW-1185">Reference proteome</keyword>
<evidence type="ECO:0000313" key="9">
    <source>
        <dbReference type="Proteomes" id="UP000229897"/>
    </source>
</evidence>
<dbReference type="InterPro" id="IPR012640">
    <property type="entry name" value="Membr_lipoprot_lipid_attach_CS"/>
</dbReference>
<dbReference type="GO" id="GO:0009636">
    <property type="term" value="P:response to toxic substance"/>
    <property type="evidence" value="ECO:0007669"/>
    <property type="project" value="InterPro"/>
</dbReference>
<dbReference type="RefSeq" id="WP_099876085.1">
    <property type="nucleotide sequence ID" value="NZ_CP024608.1"/>
</dbReference>
<evidence type="ECO:0000256" key="5">
    <source>
        <dbReference type="ARBA" id="ARBA00023136"/>
    </source>
</evidence>
<dbReference type="Pfam" id="PF08139">
    <property type="entry name" value="LPAM_1"/>
    <property type="match status" value="1"/>
</dbReference>
<proteinExistence type="inferred from homology"/>
<keyword evidence="6" id="KW-0564">Palmitate</keyword>
<comment type="similarity">
    <text evidence="1">Belongs to the EcnA/EcnB lipoprotein family.</text>
</comment>
<evidence type="ECO:0000256" key="1">
    <source>
        <dbReference type="ARBA" id="ARBA00010296"/>
    </source>
</evidence>
<evidence type="ECO:0000256" key="6">
    <source>
        <dbReference type="ARBA" id="ARBA00023139"/>
    </source>
</evidence>
<dbReference type="PROSITE" id="PS51257">
    <property type="entry name" value="PROKAR_LIPOPROTEIN"/>
    <property type="match status" value="1"/>
</dbReference>
<keyword evidence="3" id="KW-1003">Cell membrane</keyword>
<dbReference type="KEGG" id="mass:CR152_16285"/>
<sequence length="40" mass="4209">MKKLFALFAIALLLAGCNTVSGFGRDIQKVGQKIDGAGKK</sequence>
<keyword evidence="5" id="KW-0472">Membrane</keyword>
<evidence type="ECO:0000256" key="4">
    <source>
        <dbReference type="ARBA" id="ARBA00022729"/>
    </source>
</evidence>
<dbReference type="AlphaFoldDB" id="A0A2D2DLR0"/>
<keyword evidence="7" id="KW-0449">Lipoprotein</keyword>
<dbReference type="Pfam" id="PF08085">
    <property type="entry name" value="Entericidin"/>
    <property type="match status" value="1"/>
</dbReference>
<evidence type="ECO:0000313" key="8">
    <source>
        <dbReference type="EMBL" id="ATQ75916.1"/>
    </source>
</evidence>
<dbReference type="GO" id="GO:0016020">
    <property type="term" value="C:membrane"/>
    <property type="evidence" value="ECO:0007669"/>
    <property type="project" value="InterPro"/>
</dbReference>
<reference evidence="8" key="1">
    <citation type="submission" date="2017-10" db="EMBL/GenBank/DDBJ databases">
        <title>Massilia psychrophilum sp. nov., a novel purple-pigmented bacterium isolated from Tianshan glacier, Xinjiang Municipality, China.</title>
        <authorList>
            <person name="Wang H."/>
        </authorList>
    </citation>
    <scope>NUCLEOTIDE SEQUENCE [LARGE SCALE GENOMIC DNA]</scope>
    <source>
        <strain evidence="8">B2</strain>
    </source>
</reference>
<dbReference type="Proteomes" id="UP000229897">
    <property type="component" value="Chromosome"/>
</dbReference>
<organism evidence="8 9">
    <name type="scientific">Massilia violaceinigra</name>
    <dbReference type="NCBI Taxonomy" id="2045208"/>
    <lineage>
        <taxon>Bacteria</taxon>
        <taxon>Pseudomonadati</taxon>
        <taxon>Pseudomonadota</taxon>
        <taxon>Betaproteobacteria</taxon>
        <taxon>Burkholderiales</taxon>
        <taxon>Oxalobacteraceae</taxon>
        <taxon>Telluria group</taxon>
        <taxon>Massilia</taxon>
    </lineage>
</organism>
<gene>
    <name evidence="8" type="ORF">CR152_16285</name>
</gene>
<evidence type="ECO:0000256" key="2">
    <source>
        <dbReference type="ARBA" id="ARBA00017922"/>
    </source>
</evidence>
<dbReference type="InterPro" id="IPR012556">
    <property type="entry name" value="Entericidin"/>
</dbReference>
<name>A0A2D2DLR0_9BURK</name>